<evidence type="ECO:0000313" key="6">
    <source>
        <dbReference type="EMBL" id="AUM14944.1"/>
    </source>
</evidence>
<comment type="catalytic activity">
    <reaction evidence="3">
        <text>[protein]-L-glutamate 5-O-methyl ester + H2O = L-glutamyl-[protein] + methanol + H(+)</text>
        <dbReference type="Rhea" id="RHEA:23236"/>
        <dbReference type="Rhea" id="RHEA-COMP:10208"/>
        <dbReference type="Rhea" id="RHEA-COMP:10311"/>
        <dbReference type="ChEBI" id="CHEBI:15377"/>
        <dbReference type="ChEBI" id="CHEBI:15378"/>
        <dbReference type="ChEBI" id="CHEBI:17790"/>
        <dbReference type="ChEBI" id="CHEBI:29973"/>
        <dbReference type="ChEBI" id="CHEBI:82795"/>
        <dbReference type="EC" id="3.1.1.61"/>
    </reaction>
</comment>
<proteinExistence type="predicted"/>
<feature type="active site" evidence="4">
    <location>
        <position position="153"/>
    </location>
</feature>
<dbReference type="PANTHER" id="PTHR42872:SF6">
    <property type="entry name" value="PROTEIN-GLUTAMATE METHYLESTERASE_PROTEIN-GLUTAMINE GLUTAMINASE"/>
    <property type="match status" value="1"/>
</dbReference>
<evidence type="ECO:0000256" key="1">
    <source>
        <dbReference type="ARBA" id="ARBA00022801"/>
    </source>
</evidence>
<dbReference type="EC" id="3.1.1.61" evidence="2"/>
<evidence type="ECO:0000259" key="5">
    <source>
        <dbReference type="PROSITE" id="PS50122"/>
    </source>
</evidence>
<name>A0A2K9LVM3_9GAMM</name>
<dbReference type="PANTHER" id="PTHR42872">
    <property type="entry name" value="PROTEIN-GLUTAMATE METHYLESTERASE/PROTEIN-GLUTAMINE GLUTAMINASE"/>
    <property type="match status" value="1"/>
</dbReference>
<reference evidence="7" key="1">
    <citation type="submission" date="2017-08" db="EMBL/GenBank/DDBJ databases">
        <title>Direct submision.</title>
        <authorList>
            <person name="Kim S.-J."/>
            <person name="Rhee S.-K."/>
        </authorList>
    </citation>
    <scope>NUCLEOTIDE SEQUENCE [LARGE SCALE GENOMIC DNA]</scope>
    <source>
        <strain evidence="7">GI5</strain>
    </source>
</reference>
<feature type="active site" evidence="4">
    <location>
        <position position="273"/>
    </location>
</feature>
<dbReference type="PROSITE" id="PS50122">
    <property type="entry name" value="CHEB"/>
    <property type="match status" value="1"/>
</dbReference>
<feature type="active site" evidence="4">
    <location>
        <position position="180"/>
    </location>
</feature>
<feature type="domain" description="CheB-type methylesterase" evidence="5">
    <location>
        <begin position="143"/>
        <end position="311"/>
    </location>
</feature>
<keyword evidence="1 4" id="KW-0378">Hydrolase</keyword>
<organism evidence="6 7">
    <name type="scientific">Ketobacter alkanivorans</name>
    <dbReference type="NCBI Taxonomy" id="1917421"/>
    <lineage>
        <taxon>Bacteria</taxon>
        <taxon>Pseudomonadati</taxon>
        <taxon>Pseudomonadota</taxon>
        <taxon>Gammaproteobacteria</taxon>
        <taxon>Pseudomonadales</taxon>
        <taxon>Ketobacteraceae</taxon>
        <taxon>Ketobacter</taxon>
    </lineage>
</organism>
<sequence>MRGANPRVGVIADSTLQRHVVCKTIESVGYGVAVTLSPDKVSDDIICGDKADVWLVDIEDEDKWSDFIVHLFESSTAPILLGEGNAPSVSTLQFQRWERKIYAKLKDIVGKPMPVDETITSLVSVEHEPAQACEEHAVEDGEPASNVWVLGASLGGPAAVKEFLDALPPALPIAFVIAQHIDPGFQDTLSKVWGRNSHFKFKPPVAGRCLSHGEIMIAPIEQVMTLNQFARVELYEEQWEGPYAPSIDQVMSLMADRYGVQTGAILFSGMGNDGAISAAKLRQMGIEVWAQTADTCANSSQPDSARATGCVTFSGSPKELARKLVEYTSEFYSESLLN</sequence>
<keyword evidence="7" id="KW-1185">Reference proteome</keyword>
<dbReference type="Gene3D" id="3.40.50.180">
    <property type="entry name" value="Methylesterase CheB, C-terminal domain"/>
    <property type="match status" value="1"/>
</dbReference>
<evidence type="ECO:0000256" key="3">
    <source>
        <dbReference type="ARBA" id="ARBA00048267"/>
    </source>
</evidence>
<accession>A0A2K9LVM3</accession>
<dbReference type="InterPro" id="IPR000673">
    <property type="entry name" value="Sig_transdc_resp-reg_Me-estase"/>
</dbReference>
<dbReference type="Proteomes" id="UP000235116">
    <property type="component" value="Chromosome"/>
</dbReference>
<dbReference type="GO" id="GO:0006935">
    <property type="term" value="P:chemotaxis"/>
    <property type="evidence" value="ECO:0007669"/>
    <property type="project" value="UniProtKB-UniRule"/>
</dbReference>
<dbReference type="Pfam" id="PF01339">
    <property type="entry name" value="CheB_methylest"/>
    <property type="match status" value="1"/>
</dbReference>
<dbReference type="OrthoDB" id="9793421at2"/>
<evidence type="ECO:0000256" key="4">
    <source>
        <dbReference type="PROSITE-ProRule" id="PRU00050"/>
    </source>
</evidence>
<protein>
    <recommendedName>
        <fullName evidence="2">protein-glutamate methylesterase</fullName>
        <ecNumber evidence="2">3.1.1.61</ecNumber>
    </recommendedName>
</protein>
<dbReference type="GO" id="GO:0008984">
    <property type="term" value="F:protein-glutamate methylesterase activity"/>
    <property type="evidence" value="ECO:0007669"/>
    <property type="project" value="UniProtKB-EC"/>
</dbReference>
<dbReference type="KEGG" id="kak:Kalk_12995"/>
<dbReference type="AlphaFoldDB" id="A0A2K9LVM3"/>
<dbReference type="InterPro" id="IPR035909">
    <property type="entry name" value="CheB_C"/>
</dbReference>
<evidence type="ECO:0000313" key="7">
    <source>
        <dbReference type="Proteomes" id="UP000235116"/>
    </source>
</evidence>
<dbReference type="GO" id="GO:0000156">
    <property type="term" value="F:phosphorelay response regulator activity"/>
    <property type="evidence" value="ECO:0007669"/>
    <property type="project" value="InterPro"/>
</dbReference>
<gene>
    <name evidence="6" type="ORF">Kalk_12995</name>
</gene>
<keyword evidence="4" id="KW-0145">Chemotaxis</keyword>
<dbReference type="GO" id="GO:0005737">
    <property type="term" value="C:cytoplasm"/>
    <property type="evidence" value="ECO:0007669"/>
    <property type="project" value="InterPro"/>
</dbReference>
<evidence type="ECO:0000256" key="2">
    <source>
        <dbReference type="ARBA" id="ARBA00039140"/>
    </source>
</evidence>
<dbReference type="SUPFAM" id="SSF52738">
    <property type="entry name" value="Methylesterase CheB, C-terminal domain"/>
    <property type="match status" value="1"/>
</dbReference>
<dbReference type="EMBL" id="CP022684">
    <property type="protein sequence ID" value="AUM14944.1"/>
    <property type="molecule type" value="Genomic_DNA"/>
</dbReference>